<dbReference type="InterPro" id="IPR052580">
    <property type="entry name" value="Lipid_Hydrolase"/>
</dbReference>
<dbReference type="PANTHER" id="PTHR46394">
    <property type="entry name" value="ANNEXIN"/>
    <property type="match status" value="1"/>
</dbReference>
<dbReference type="InterPro" id="IPR016035">
    <property type="entry name" value="Acyl_Trfase/lysoPLipase"/>
</dbReference>
<feature type="active site" description="Nucleophile" evidence="2">
    <location>
        <position position="43"/>
    </location>
</feature>
<dbReference type="Proteomes" id="UP000276437">
    <property type="component" value="Chromosome"/>
</dbReference>
<name>A0A348AM90_9FIRM</name>
<dbReference type="GO" id="GO:0016042">
    <property type="term" value="P:lipid catabolic process"/>
    <property type="evidence" value="ECO:0007669"/>
    <property type="project" value="UniProtKB-UniRule"/>
</dbReference>
<protein>
    <submittedName>
        <fullName evidence="4">Patatin-like phospholipase</fullName>
    </submittedName>
</protein>
<keyword evidence="2" id="KW-0378">Hydrolase</keyword>
<dbReference type="Pfam" id="PF01734">
    <property type="entry name" value="Patatin"/>
    <property type="match status" value="1"/>
</dbReference>
<sequence>MPYHFRNLVFEGGGVKGVAYAGSLQVLHEKGILEQIKRVGGTSVGSITALLVGLNYSIDEINNILSGLDFRRFLDDSWGIVRDVGRLLTQFGWYKGDFFHTWVENLIAAKTGKTNATFAQVYNLSENHEFKDIYFIGTNLSTGFSEVFSYEHTPQMGIADAVRISISVPLIFAARRSDRGDVYIDGGALNNYPVKLFDRERYVEQFLTYPDYYREYNQKLSDEGKIINPYAYNQETLGFRLDSAGEIACFHDHAEPPRHNINDFFSYTWRLIDTILECQENQHLHSDDWHRTIYIDTLGVKAMDFGIDNNTKQALINSGRENTIKYLKWFDSTESTPSNRP</sequence>
<evidence type="ECO:0000313" key="5">
    <source>
        <dbReference type="Proteomes" id="UP000276437"/>
    </source>
</evidence>
<evidence type="ECO:0000256" key="1">
    <source>
        <dbReference type="ARBA" id="ARBA00023098"/>
    </source>
</evidence>
<feature type="short sequence motif" description="DGA/G" evidence="2">
    <location>
        <begin position="185"/>
        <end position="187"/>
    </location>
</feature>
<dbReference type="RefSeq" id="WP_126309118.1">
    <property type="nucleotide sequence ID" value="NZ_AP018449.1"/>
</dbReference>
<dbReference type="InterPro" id="IPR002641">
    <property type="entry name" value="PNPLA_dom"/>
</dbReference>
<organism evidence="4 5">
    <name type="scientific">Methylomusa anaerophila</name>
    <dbReference type="NCBI Taxonomy" id="1930071"/>
    <lineage>
        <taxon>Bacteria</taxon>
        <taxon>Bacillati</taxon>
        <taxon>Bacillota</taxon>
        <taxon>Negativicutes</taxon>
        <taxon>Selenomonadales</taxon>
        <taxon>Sporomusaceae</taxon>
        <taxon>Methylomusa</taxon>
    </lineage>
</organism>
<dbReference type="CDD" id="cd07207">
    <property type="entry name" value="Pat_ExoU_VipD_like"/>
    <property type="match status" value="1"/>
</dbReference>
<feature type="short sequence motif" description="GXGXXG" evidence="2">
    <location>
        <begin position="12"/>
        <end position="17"/>
    </location>
</feature>
<reference evidence="4 5" key="1">
    <citation type="journal article" date="2018" name="Int. J. Syst. Evol. Microbiol.">
        <title>Methylomusa anaerophila gen. nov., sp. nov., an anaerobic methanol-utilizing bacterium isolated from a microbial fuel cell.</title>
        <authorList>
            <person name="Amano N."/>
            <person name="Yamamuro A."/>
            <person name="Miyahara M."/>
            <person name="Kouzuma A."/>
            <person name="Abe T."/>
            <person name="Watanabe K."/>
        </authorList>
    </citation>
    <scope>NUCLEOTIDE SEQUENCE [LARGE SCALE GENOMIC DNA]</scope>
    <source>
        <strain evidence="4 5">MMFC1</strain>
    </source>
</reference>
<feature type="short sequence motif" description="GXSXG" evidence="2">
    <location>
        <begin position="41"/>
        <end position="45"/>
    </location>
</feature>
<dbReference type="OrthoDB" id="9770965at2"/>
<feature type="domain" description="PNPLA" evidence="3">
    <location>
        <begin position="8"/>
        <end position="198"/>
    </location>
</feature>
<dbReference type="PROSITE" id="PS51635">
    <property type="entry name" value="PNPLA"/>
    <property type="match status" value="1"/>
</dbReference>
<dbReference type="EMBL" id="AP018449">
    <property type="protein sequence ID" value="BBB92188.1"/>
    <property type="molecule type" value="Genomic_DNA"/>
</dbReference>
<dbReference type="Gene3D" id="3.40.1090.10">
    <property type="entry name" value="Cytosolic phospholipase A2 catalytic domain"/>
    <property type="match status" value="2"/>
</dbReference>
<accession>A0A348AM90</accession>
<evidence type="ECO:0000313" key="4">
    <source>
        <dbReference type="EMBL" id="BBB92188.1"/>
    </source>
</evidence>
<dbReference type="SUPFAM" id="SSF52151">
    <property type="entry name" value="FabD/lysophospholipase-like"/>
    <property type="match status" value="1"/>
</dbReference>
<dbReference type="KEGG" id="mana:MAMMFC1_02873"/>
<evidence type="ECO:0000256" key="2">
    <source>
        <dbReference type="PROSITE-ProRule" id="PRU01161"/>
    </source>
</evidence>
<evidence type="ECO:0000259" key="3">
    <source>
        <dbReference type="PROSITE" id="PS51635"/>
    </source>
</evidence>
<gene>
    <name evidence="4" type="ORF">MAMMFC1_02873</name>
</gene>
<keyword evidence="1 2" id="KW-0443">Lipid metabolism</keyword>
<dbReference type="GO" id="GO:0016787">
    <property type="term" value="F:hydrolase activity"/>
    <property type="evidence" value="ECO:0007669"/>
    <property type="project" value="UniProtKB-UniRule"/>
</dbReference>
<dbReference type="PANTHER" id="PTHR46394:SF1">
    <property type="entry name" value="PNPLA DOMAIN-CONTAINING PROTEIN"/>
    <property type="match status" value="1"/>
</dbReference>
<dbReference type="AlphaFoldDB" id="A0A348AM90"/>
<proteinExistence type="predicted"/>
<keyword evidence="5" id="KW-1185">Reference proteome</keyword>
<feature type="active site" description="Proton acceptor" evidence="2">
    <location>
        <position position="185"/>
    </location>
</feature>
<keyword evidence="2" id="KW-0442">Lipid degradation</keyword>